<dbReference type="GO" id="GO:0016853">
    <property type="term" value="F:isomerase activity"/>
    <property type="evidence" value="ECO:0007669"/>
    <property type="project" value="UniProtKB-KW"/>
</dbReference>
<dbReference type="EMBL" id="SBKQ01000006">
    <property type="protein sequence ID" value="RXR32573.1"/>
    <property type="molecule type" value="Genomic_DNA"/>
</dbReference>
<comment type="caution">
    <text evidence="1">The sequence shown here is derived from an EMBL/GenBank/DDBJ whole genome shotgun (WGS) entry which is preliminary data.</text>
</comment>
<sequence length="122" mass="14357">MKKILPILSLLFISCYQQERNCSDFKTGKFQFELEIDGKKEISVFERNDTLQIETFRGKTDTSSVRWINDCELVLQKLHPKNRKEKKAIHMKILTTKDKNYTFEYSFVGESTKQKGIVTKVN</sequence>
<keyword evidence="1" id="KW-0413">Isomerase</keyword>
<dbReference type="PROSITE" id="PS51257">
    <property type="entry name" value="PROKAR_LIPOPROTEIN"/>
    <property type="match status" value="1"/>
</dbReference>
<dbReference type="OrthoDB" id="1202013at2"/>
<gene>
    <name evidence="1" type="ORF">EQG68_07035</name>
</gene>
<organism evidence="1 2">
    <name type="scientific">Flavobacterium piscinae</name>
    <dbReference type="NCBI Taxonomy" id="2506424"/>
    <lineage>
        <taxon>Bacteria</taxon>
        <taxon>Pseudomonadati</taxon>
        <taxon>Bacteroidota</taxon>
        <taxon>Flavobacteriia</taxon>
        <taxon>Flavobacteriales</taxon>
        <taxon>Flavobacteriaceae</taxon>
        <taxon>Flavobacterium</taxon>
    </lineage>
</organism>
<protein>
    <submittedName>
        <fullName evidence="1">DNA topoisomerase IV</fullName>
    </submittedName>
</protein>
<name>A0A4Q1KQZ3_9FLAO</name>
<accession>A0A4Q1KQZ3</accession>
<dbReference type="AlphaFoldDB" id="A0A4Q1KQZ3"/>
<reference evidence="2" key="1">
    <citation type="submission" date="2019-01" db="EMBL/GenBank/DDBJ databases">
        <title>Cytophagaceae bacterium strain CAR-16.</title>
        <authorList>
            <person name="Chen W.-M."/>
        </authorList>
    </citation>
    <scope>NUCLEOTIDE SEQUENCE [LARGE SCALE GENOMIC DNA]</scope>
    <source>
        <strain evidence="2">ICH-30</strain>
    </source>
</reference>
<evidence type="ECO:0000313" key="2">
    <source>
        <dbReference type="Proteomes" id="UP000289734"/>
    </source>
</evidence>
<proteinExistence type="predicted"/>
<evidence type="ECO:0000313" key="1">
    <source>
        <dbReference type="EMBL" id="RXR32573.1"/>
    </source>
</evidence>
<dbReference type="RefSeq" id="WP_129464086.1">
    <property type="nucleotide sequence ID" value="NZ_SBKQ01000006.1"/>
</dbReference>
<dbReference type="Proteomes" id="UP000289734">
    <property type="component" value="Unassembled WGS sequence"/>
</dbReference>
<keyword evidence="2" id="KW-1185">Reference proteome</keyword>